<evidence type="ECO:0000259" key="1">
    <source>
        <dbReference type="Pfam" id="PF08241"/>
    </source>
</evidence>
<dbReference type="Proteomes" id="UP000011135">
    <property type="component" value="Unassembled WGS sequence"/>
</dbReference>
<dbReference type="PATRIC" id="fig|1237149.3.peg.2629"/>
<dbReference type="SUPFAM" id="SSF53335">
    <property type="entry name" value="S-adenosyl-L-methionine-dependent methyltransferases"/>
    <property type="match status" value="1"/>
</dbReference>
<dbReference type="eggNOG" id="COG2226">
    <property type="taxonomic scope" value="Bacteria"/>
</dbReference>
<dbReference type="CDD" id="cd02440">
    <property type="entry name" value="AdoMet_MTases"/>
    <property type="match status" value="1"/>
</dbReference>
<dbReference type="InterPro" id="IPR029063">
    <property type="entry name" value="SAM-dependent_MTases_sf"/>
</dbReference>
<keyword evidence="3" id="KW-1185">Reference proteome</keyword>
<gene>
    <name evidence="2" type="ORF">C900_02873</name>
</gene>
<evidence type="ECO:0000313" key="2">
    <source>
        <dbReference type="EMBL" id="ELR71258.1"/>
    </source>
</evidence>
<dbReference type="InterPro" id="IPR013216">
    <property type="entry name" value="Methyltransf_11"/>
</dbReference>
<dbReference type="Gene3D" id="3.40.50.150">
    <property type="entry name" value="Vaccinia Virus protein VP39"/>
    <property type="match status" value="1"/>
</dbReference>
<dbReference type="AlphaFoldDB" id="L8JSV3"/>
<dbReference type="Pfam" id="PF08241">
    <property type="entry name" value="Methyltransf_11"/>
    <property type="match status" value="1"/>
</dbReference>
<feature type="domain" description="Methyltransferase type 11" evidence="1">
    <location>
        <begin position="86"/>
        <end position="176"/>
    </location>
</feature>
<reference evidence="2 3" key="1">
    <citation type="submission" date="2012-12" db="EMBL/GenBank/DDBJ databases">
        <title>Genome assembly of Fulvivirga imtechensis AK7.</title>
        <authorList>
            <person name="Nupur N."/>
            <person name="Khatri I."/>
            <person name="Kumar R."/>
            <person name="Subramanian S."/>
            <person name="Pinnaka A."/>
        </authorList>
    </citation>
    <scope>NUCLEOTIDE SEQUENCE [LARGE SCALE GENOMIC DNA]</scope>
    <source>
        <strain evidence="2 3">AK7</strain>
    </source>
</reference>
<accession>L8JSV3</accession>
<proteinExistence type="predicted"/>
<dbReference type="GO" id="GO:0008757">
    <property type="term" value="F:S-adenosylmethionine-dependent methyltransferase activity"/>
    <property type="evidence" value="ECO:0007669"/>
    <property type="project" value="InterPro"/>
</dbReference>
<dbReference type="RefSeq" id="WP_009580196.1">
    <property type="nucleotide sequence ID" value="NZ_AMZN01000043.1"/>
</dbReference>
<dbReference type="STRING" id="1237149.C900_02873"/>
<organism evidence="2 3">
    <name type="scientific">Fulvivirga imtechensis AK7</name>
    <dbReference type="NCBI Taxonomy" id="1237149"/>
    <lineage>
        <taxon>Bacteria</taxon>
        <taxon>Pseudomonadati</taxon>
        <taxon>Bacteroidota</taxon>
        <taxon>Cytophagia</taxon>
        <taxon>Cytophagales</taxon>
        <taxon>Fulvivirgaceae</taxon>
        <taxon>Fulvivirga</taxon>
    </lineage>
</organism>
<evidence type="ECO:0000313" key="3">
    <source>
        <dbReference type="Proteomes" id="UP000011135"/>
    </source>
</evidence>
<protein>
    <recommendedName>
        <fullName evidence="1">Methyltransferase type 11 domain-containing protein</fullName>
    </recommendedName>
</protein>
<comment type="caution">
    <text evidence="2">The sequence shown here is derived from an EMBL/GenBank/DDBJ whole genome shotgun (WGS) entry which is preliminary data.</text>
</comment>
<sequence length="276" mass="31582">MKDNQRTPERIRFHYEVEKELAGKLRAADRKERMHLYSSVYNELFTRVTDHPQIVQKASLEAQQQAVNWQIKLLKPLLSNKKTFMEIGSGDCSLSFAATKYAKYVYAVDVSEEIARNAATPKNFNLVISDGISIPVQENSIDVCYSNQLMEHLHPDDAFDQLKNIYTALSEGGKYLCITPNKLAGPHDVSKYFDREATGFHLKEYTIVELNRLFKKAGFSSTKAMLSFKNNIWTIPVEAVGFMERALSIFPYKIRRKLALNPIINRFLGIYIVGCK</sequence>
<dbReference type="EMBL" id="AMZN01000043">
    <property type="protein sequence ID" value="ELR71258.1"/>
    <property type="molecule type" value="Genomic_DNA"/>
</dbReference>
<name>L8JSV3_9BACT</name>